<feature type="transmembrane region" description="Helical" evidence="1">
    <location>
        <begin position="57"/>
        <end position="77"/>
    </location>
</feature>
<protein>
    <recommendedName>
        <fullName evidence="4">DUF1109 domain-containing protein</fullName>
    </recommendedName>
</protein>
<sequence>MAVIGLLLLYAVSFPGVAPLWSLPALLAFSVLGAVWLVRLAAALFDPVGRPGVKRDLLRWAAPPLIGVLVFTLPAVGELRKSRFALSAESFEKVARSAVAGSPDWKMGRGTLGSFDVSWAARHEGTVRFALSDGGDGSHQHGVIWSPHGEPPLPEEEKYGPDVEHYYGPWYLWSENF</sequence>
<feature type="transmembrane region" description="Helical" evidence="1">
    <location>
        <begin position="23"/>
        <end position="45"/>
    </location>
</feature>
<dbReference type="RefSeq" id="WP_306867043.1">
    <property type="nucleotide sequence ID" value="NZ_JAUSRB010000002.1"/>
</dbReference>
<gene>
    <name evidence="2" type="ORF">J2S55_005667</name>
</gene>
<comment type="caution">
    <text evidence="2">The sequence shown here is derived from an EMBL/GenBank/DDBJ whole genome shotgun (WGS) entry which is preliminary data.</text>
</comment>
<proteinExistence type="predicted"/>
<evidence type="ECO:0008006" key="4">
    <source>
        <dbReference type="Google" id="ProtNLM"/>
    </source>
</evidence>
<dbReference type="Proteomes" id="UP001230426">
    <property type="component" value="Unassembled WGS sequence"/>
</dbReference>
<accession>A0ABT9RAV8</accession>
<name>A0ABT9RAV8_9ACTN</name>
<evidence type="ECO:0000313" key="3">
    <source>
        <dbReference type="Proteomes" id="UP001230426"/>
    </source>
</evidence>
<evidence type="ECO:0000313" key="2">
    <source>
        <dbReference type="EMBL" id="MDP9866401.1"/>
    </source>
</evidence>
<dbReference type="EMBL" id="JAUSRB010000002">
    <property type="protein sequence ID" value="MDP9866401.1"/>
    <property type="molecule type" value="Genomic_DNA"/>
</dbReference>
<organism evidence="2 3">
    <name type="scientific">Streptosporangium brasiliense</name>
    <dbReference type="NCBI Taxonomy" id="47480"/>
    <lineage>
        <taxon>Bacteria</taxon>
        <taxon>Bacillati</taxon>
        <taxon>Actinomycetota</taxon>
        <taxon>Actinomycetes</taxon>
        <taxon>Streptosporangiales</taxon>
        <taxon>Streptosporangiaceae</taxon>
        <taxon>Streptosporangium</taxon>
    </lineage>
</organism>
<keyword evidence="1" id="KW-0472">Membrane</keyword>
<evidence type="ECO:0000256" key="1">
    <source>
        <dbReference type="SAM" id="Phobius"/>
    </source>
</evidence>
<keyword evidence="1" id="KW-1133">Transmembrane helix</keyword>
<keyword evidence="1" id="KW-0812">Transmembrane</keyword>
<keyword evidence="3" id="KW-1185">Reference proteome</keyword>
<reference evidence="2 3" key="1">
    <citation type="submission" date="2023-07" db="EMBL/GenBank/DDBJ databases">
        <title>Sequencing the genomes of 1000 actinobacteria strains.</title>
        <authorList>
            <person name="Klenk H.-P."/>
        </authorList>
    </citation>
    <scope>NUCLEOTIDE SEQUENCE [LARGE SCALE GENOMIC DNA]</scope>
    <source>
        <strain evidence="2 3">DSM 44109</strain>
    </source>
</reference>